<dbReference type="PANTHER" id="PTHR38834:SF3">
    <property type="entry name" value="SOLUTE-BINDING PROTEIN FAMILY 3_N-TERMINAL DOMAIN-CONTAINING PROTEIN"/>
    <property type="match status" value="1"/>
</dbReference>
<reference evidence="3" key="1">
    <citation type="submission" date="2016-10" db="EMBL/GenBank/DDBJ databases">
        <authorList>
            <person name="Varghese N."/>
            <person name="Submissions S."/>
        </authorList>
    </citation>
    <scope>NUCLEOTIDE SEQUENCE [LARGE SCALE GENOMIC DNA]</scope>
    <source>
        <strain evidence="3">DSM 6150</strain>
    </source>
</reference>
<organism evidence="2 3">
    <name type="scientific">Formivibrio citricus</name>
    <dbReference type="NCBI Taxonomy" id="83765"/>
    <lineage>
        <taxon>Bacteria</taxon>
        <taxon>Pseudomonadati</taxon>
        <taxon>Pseudomonadota</taxon>
        <taxon>Betaproteobacteria</taxon>
        <taxon>Neisseriales</taxon>
        <taxon>Chitinibacteraceae</taxon>
        <taxon>Formivibrio</taxon>
    </lineage>
</organism>
<protein>
    <submittedName>
        <fullName evidence="2">Polar amino acid transport system substrate-binding protein</fullName>
    </submittedName>
</protein>
<dbReference type="Gene3D" id="3.40.190.10">
    <property type="entry name" value="Periplasmic binding protein-like II"/>
    <property type="match status" value="2"/>
</dbReference>
<dbReference type="EMBL" id="FOVE01000003">
    <property type="protein sequence ID" value="SFN11503.1"/>
    <property type="molecule type" value="Genomic_DNA"/>
</dbReference>
<sequence>MLGLFENGPYMGEKQPEKGMLAALVTEAFRREGLNVKYKFLPLKRLYAVLDDGEIDGAVGAPVSAQRKTVFLYSAPLYRVNYNFFARKQDQIRFTSLDALKPYRIGLVRGGLNETELLAAGMKVDAVSDHTQNIRKLLAGRVDLIVSVTDYTNHLLQTKVTPQERLQLEMLEPPFAVRDKYFAMSKKRHNSEKLMAVFNRSLARMKKDGSYDEIVRRFRTIKP</sequence>
<name>A0A1I4WDR5_9NEIS</name>
<dbReference type="SUPFAM" id="SSF53850">
    <property type="entry name" value="Periplasmic binding protein-like II"/>
    <property type="match status" value="1"/>
</dbReference>
<accession>A0A1I4WDR5</accession>
<dbReference type="Proteomes" id="UP000242869">
    <property type="component" value="Unassembled WGS sequence"/>
</dbReference>
<evidence type="ECO:0000259" key="1">
    <source>
        <dbReference type="SMART" id="SM00062"/>
    </source>
</evidence>
<dbReference type="AlphaFoldDB" id="A0A1I4WDR5"/>
<dbReference type="InterPro" id="IPR001638">
    <property type="entry name" value="Solute-binding_3/MltF_N"/>
</dbReference>
<dbReference type="STRING" id="83765.SAMN05660284_00555"/>
<gene>
    <name evidence="2" type="ORF">SAMN05660284_00555</name>
</gene>
<proteinExistence type="predicted"/>
<keyword evidence="3" id="KW-1185">Reference proteome</keyword>
<dbReference type="Pfam" id="PF00497">
    <property type="entry name" value="SBP_bac_3"/>
    <property type="match status" value="1"/>
</dbReference>
<dbReference type="PANTHER" id="PTHR38834">
    <property type="entry name" value="PERIPLASMIC SUBSTRATE BINDING PROTEIN FAMILY 3"/>
    <property type="match status" value="1"/>
</dbReference>
<evidence type="ECO:0000313" key="2">
    <source>
        <dbReference type="EMBL" id="SFN11503.1"/>
    </source>
</evidence>
<feature type="domain" description="Solute-binding protein family 3/N-terminal" evidence="1">
    <location>
        <begin position="3"/>
        <end position="222"/>
    </location>
</feature>
<dbReference type="SMART" id="SM00062">
    <property type="entry name" value="PBPb"/>
    <property type="match status" value="1"/>
</dbReference>
<evidence type="ECO:0000313" key="3">
    <source>
        <dbReference type="Proteomes" id="UP000242869"/>
    </source>
</evidence>